<sequence>MTASTAPTNSLTPKRSFGLLRLIAAAVIAAIVNLIVFFLASATGTTITTFGKPMGAYEPIVASLVPIVIVGLIVWLVLPYWRWIGGIAPVVGGIVAALTAIAPLVIVGGASGLWLAPMHIIAAVAWYFGTRSRRLSLK</sequence>
<reference evidence="2 3" key="1">
    <citation type="submission" date="2014-03" db="EMBL/GenBank/DDBJ databases">
        <title>Genomics of Bifidobacteria.</title>
        <authorList>
            <person name="Ventura M."/>
            <person name="Milani C."/>
            <person name="Lugli G.A."/>
        </authorList>
    </citation>
    <scope>NUCLEOTIDE SEQUENCE [LARGE SCALE GENOMIC DNA]</scope>
    <source>
        <strain evidence="2 3">LMG 11597</strain>
    </source>
</reference>
<dbReference type="OrthoDB" id="9955909at2"/>
<gene>
    <name evidence="2" type="ORF">BISU_1270</name>
</gene>
<dbReference type="Pfam" id="PF19545">
    <property type="entry name" value="DUF6069"/>
    <property type="match status" value="1"/>
</dbReference>
<accession>A0A087EBK3</accession>
<protein>
    <submittedName>
        <fullName evidence="2">Uncharacterized protein</fullName>
    </submittedName>
</protein>
<organism evidence="2 3">
    <name type="scientific">Bifidobacterium subtile</name>
    <dbReference type="NCBI Taxonomy" id="77635"/>
    <lineage>
        <taxon>Bacteria</taxon>
        <taxon>Bacillati</taxon>
        <taxon>Actinomycetota</taxon>
        <taxon>Actinomycetes</taxon>
        <taxon>Bifidobacteriales</taxon>
        <taxon>Bifidobacteriaceae</taxon>
        <taxon>Bifidobacterium</taxon>
    </lineage>
</organism>
<dbReference type="AlphaFoldDB" id="A0A087EBK3"/>
<evidence type="ECO:0000313" key="3">
    <source>
        <dbReference type="Proteomes" id="UP000029055"/>
    </source>
</evidence>
<evidence type="ECO:0000256" key="1">
    <source>
        <dbReference type="SAM" id="Phobius"/>
    </source>
</evidence>
<keyword evidence="1" id="KW-1133">Transmembrane helix</keyword>
<keyword evidence="1" id="KW-0812">Transmembrane</keyword>
<feature type="transmembrane region" description="Helical" evidence="1">
    <location>
        <begin position="85"/>
        <end position="106"/>
    </location>
</feature>
<feature type="transmembrane region" description="Helical" evidence="1">
    <location>
        <begin position="112"/>
        <end position="129"/>
    </location>
</feature>
<name>A0A087EBK3_9BIFI</name>
<keyword evidence="1" id="KW-0472">Membrane</keyword>
<keyword evidence="3" id="KW-1185">Reference proteome</keyword>
<evidence type="ECO:0000313" key="2">
    <source>
        <dbReference type="EMBL" id="KFJ05154.1"/>
    </source>
</evidence>
<feature type="transmembrane region" description="Helical" evidence="1">
    <location>
        <begin position="60"/>
        <end position="78"/>
    </location>
</feature>
<dbReference type="EMBL" id="JGZR01000001">
    <property type="protein sequence ID" value="KFJ05154.1"/>
    <property type="molecule type" value="Genomic_DNA"/>
</dbReference>
<proteinExistence type="predicted"/>
<dbReference type="RefSeq" id="WP_024464126.1">
    <property type="nucleotide sequence ID" value="NZ_CP062939.1"/>
</dbReference>
<feature type="transmembrane region" description="Helical" evidence="1">
    <location>
        <begin position="19"/>
        <end position="40"/>
    </location>
</feature>
<dbReference type="Proteomes" id="UP000029055">
    <property type="component" value="Unassembled WGS sequence"/>
</dbReference>
<dbReference type="InterPro" id="IPR045713">
    <property type="entry name" value="DUF6069"/>
</dbReference>
<comment type="caution">
    <text evidence="2">The sequence shown here is derived from an EMBL/GenBank/DDBJ whole genome shotgun (WGS) entry which is preliminary data.</text>
</comment>